<dbReference type="Gene3D" id="3.40.50.720">
    <property type="entry name" value="NAD(P)-binding Rossmann-like Domain"/>
    <property type="match status" value="1"/>
</dbReference>
<evidence type="ECO:0000313" key="5">
    <source>
        <dbReference type="EMBL" id="KEY67126.1"/>
    </source>
</evidence>
<evidence type="ECO:0000313" key="6">
    <source>
        <dbReference type="Proteomes" id="UP000028045"/>
    </source>
</evidence>
<dbReference type="AlphaFoldDB" id="A0A084AP97"/>
<dbReference type="Proteomes" id="UP000028045">
    <property type="component" value="Unassembled WGS sequence"/>
</dbReference>
<evidence type="ECO:0000256" key="3">
    <source>
        <dbReference type="ARBA" id="ARBA00023002"/>
    </source>
</evidence>
<reference evidence="5 6" key="1">
    <citation type="journal article" date="2014" name="BMC Genomics">
        <title>Comparative genome sequencing reveals chemotype-specific gene clusters in the toxigenic black mold Stachybotrys.</title>
        <authorList>
            <person name="Semeiks J."/>
            <person name="Borek D."/>
            <person name="Otwinowski Z."/>
            <person name="Grishin N.V."/>
        </authorList>
    </citation>
    <scope>NUCLEOTIDE SEQUENCE [LARGE SCALE GENOMIC DNA]</scope>
    <source>
        <strain evidence="6">CBS 109288 / IBT 7711</strain>
    </source>
</reference>
<dbReference type="PANTHER" id="PTHR47706:SF4">
    <property type="entry name" value="NMRA-LIKE DOMAIN-CONTAINING PROTEIN"/>
    <property type="match status" value="1"/>
</dbReference>
<dbReference type="SUPFAM" id="SSF51735">
    <property type="entry name" value="NAD(P)-binding Rossmann-fold domains"/>
    <property type="match status" value="1"/>
</dbReference>
<proteinExistence type="inferred from homology"/>
<dbReference type="InterPro" id="IPR008030">
    <property type="entry name" value="NmrA-like"/>
</dbReference>
<dbReference type="Gene3D" id="3.90.25.10">
    <property type="entry name" value="UDP-galactose 4-epimerase, domain 1"/>
    <property type="match status" value="1"/>
</dbReference>
<dbReference type="Pfam" id="PF05368">
    <property type="entry name" value="NmrA"/>
    <property type="match status" value="1"/>
</dbReference>
<sequence length="310" mass="33699">MPVVAVAGGTGKLGRAIVDGINATGKFEVVVLAREANDEKAKEIGARIIAVDYSSPDALASVLTANNVEIAISALSSQSPPEQEFNLMKGADKSSVTKRYIPSTWGIPYTEEIASYFPPAAIKVSFLEALESTSLEWTTIVNGYFLDYYGAPKVKTYMPPMALAIDLASNVAAIPGSGDVPVVFTHAFDIGKFVAALLMKDKWEKESFIIGDKVTLNEFVKVAEDVKKTKFTVTHDSMDMLKSGQITELPSHPTFYPFFPKQMLQEIFAAFGIMFENGVFDLKPSGTLNDEFPNIKPKTVKELVSEAYGA</sequence>
<dbReference type="InterPro" id="IPR036291">
    <property type="entry name" value="NAD(P)-bd_dom_sf"/>
</dbReference>
<keyword evidence="6" id="KW-1185">Reference proteome</keyword>
<feature type="domain" description="NmrA-like" evidence="4">
    <location>
        <begin position="4"/>
        <end position="302"/>
    </location>
</feature>
<protein>
    <recommendedName>
        <fullName evidence="4">NmrA-like domain-containing protein</fullName>
    </recommendedName>
</protein>
<dbReference type="GO" id="GO:0016491">
    <property type="term" value="F:oxidoreductase activity"/>
    <property type="evidence" value="ECO:0007669"/>
    <property type="project" value="UniProtKB-KW"/>
</dbReference>
<dbReference type="PANTHER" id="PTHR47706">
    <property type="entry name" value="NMRA-LIKE FAMILY PROTEIN"/>
    <property type="match status" value="1"/>
</dbReference>
<evidence type="ECO:0000259" key="4">
    <source>
        <dbReference type="Pfam" id="PF05368"/>
    </source>
</evidence>
<evidence type="ECO:0000256" key="1">
    <source>
        <dbReference type="ARBA" id="ARBA00005725"/>
    </source>
</evidence>
<dbReference type="InterPro" id="IPR051609">
    <property type="entry name" value="NmrA/Isoflavone_reductase-like"/>
</dbReference>
<dbReference type="EMBL" id="KL648631">
    <property type="protein sequence ID" value="KEY67126.1"/>
    <property type="molecule type" value="Genomic_DNA"/>
</dbReference>
<evidence type="ECO:0000256" key="2">
    <source>
        <dbReference type="ARBA" id="ARBA00022857"/>
    </source>
</evidence>
<dbReference type="OrthoDB" id="419598at2759"/>
<keyword evidence="3" id="KW-0560">Oxidoreductase</keyword>
<dbReference type="HOGENOM" id="CLU_044876_0_0_1"/>
<name>A0A084AP97_STACB</name>
<accession>A0A084AP97</accession>
<organism evidence="5 6">
    <name type="scientific">Stachybotrys chartarum (strain CBS 109288 / IBT 7711)</name>
    <name type="common">Toxic black mold</name>
    <name type="synonym">Stilbospora chartarum</name>
    <dbReference type="NCBI Taxonomy" id="1280523"/>
    <lineage>
        <taxon>Eukaryota</taxon>
        <taxon>Fungi</taxon>
        <taxon>Dikarya</taxon>
        <taxon>Ascomycota</taxon>
        <taxon>Pezizomycotina</taxon>
        <taxon>Sordariomycetes</taxon>
        <taxon>Hypocreomycetidae</taxon>
        <taxon>Hypocreales</taxon>
        <taxon>Stachybotryaceae</taxon>
        <taxon>Stachybotrys</taxon>
    </lineage>
</organism>
<keyword evidence="2" id="KW-0521">NADP</keyword>
<comment type="similarity">
    <text evidence="1">Belongs to the NmrA-type oxidoreductase family. Isoflavone reductase subfamily.</text>
</comment>
<gene>
    <name evidence="5" type="ORF">S7711_09542</name>
</gene>